<evidence type="ECO:0000313" key="2">
    <source>
        <dbReference type="Proteomes" id="UP000501122"/>
    </source>
</evidence>
<sequence length="175" mass="20920">MKITTYAFNIHLYDLEYEHKNKTLSPANQHQTLIPIGEDFKKIELFSIEDNEGYFEGSICIEDSGNIIVDKHVQTGDLYMLWYDLYQATIMNEYIISYLDVDFEIYTFKKENNIVLTILEEKDKRTTYSLPLNEFNHAVKEGLIEFYNHLNHDYIRNDFDSPYYFKLKDIYTDIC</sequence>
<dbReference type="RefSeq" id="WP_164953807.1">
    <property type="nucleotide sequence ID" value="NZ_CP046363.1"/>
</dbReference>
<reference evidence="1" key="1">
    <citation type="journal article" date="2020" name="Antimicrob. Agents Chemother.">
        <title>The novel macrolide resistance genes mef(D), msr(F) and msr(H) are present on resistance islands in Macrococcus canis, Macrococcus caseolyticus and Staphylococcus aureus.</title>
        <authorList>
            <person name="Schwendener S."/>
            <person name="Dona V."/>
            <person name="Perreten V."/>
        </authorList>
    </citation>
    <scope>NUCLEOTIDE SEQUENCE</scope>
    <source>
        <strain evidence="1">Epi0076A</strain>
    </source>
</reference>
<dbReference type="EMBL" id="CP047363">
    <property type="protein sequence ID" value="QIH79062.1"/>
    <property type="molecule type" value="Genomic_DNA"/>
</dbReference>
<dbReference type="AlphaFoldDB" id="A0AAE7C0N8"/>
<proteinExistence type="predicted"/>
<dbReference type="Proteomes" id="UP000501122">
    <property type="component" value="Chromosome"/>
</dbReference>
<protein>
    <recommendedName>
        <fullName evidence="3">DUF402 domain-containing protein</fullName>
    </recommendedName>
</protein>
<name>A0AAE7C0N8_9STAP</name>
<gene>
    <name evidence="1" type="ORF">GTN30_10435</name>
</gene>
<organism evidence="1 2">
    <name type="scientific">Macrococcoides canis</name>
    <dbReference type="NCBI Taxonomy" id="1855823"/>
    <lineage>
        <taxon>Bacteria</taxon>
        <taxon>Bacillati</taxon>
        <taxon>Bacillota</taxon>
        <taxon>Bacilli</taxon>
        <taxon>Bacillales</taxon>
        <taxon>Staphylococcaceae</taxon>
        <taxon>Macrococcoides</taxon>
    </lineage>
</organism>
<evidence type="ECO:0008006" key="3">
    <source>
        <dbReference type="Google" id="ProtNLM"/>
    </source>
</evidence>
<accession>A0AAE7C0N8</accession>
<evidence type="ECO:0000313" key="1">
    <source>
        <dbReference type="EMBL" id="QIH79062.1"/>
    </source>
</evidence>